<sequence>MPAWAAVSVTSISAIATAITATLVATTTVRIVTPAATQSHTPTGFAARPNFPIDASNIAADMFETIVNSIHATFIGGVFCTVTVHFVTGIDTGGSSTKTHNNSPSISKFDYFQVWLSALQMRHA</sequence>
<dbReference type="RefSeq" id="WP_114442753.1">
    <property type="nucleotide sequence ID" value="NZ_QOZG01000019.1"/>
</dbReference>
<gene>
    <name evidence="1" type="ORF">DUT91_22820</name>
</gene>
<evidence type="ECO:0000313" key="2">
    <source>
        <dbReference type="Proteomes" id="UP000253420"/>
    </source>
</evidence>
<proteinExistence type="predicted"/>
<comment type="caution">
    <text evidence="1">The sequence shown here is derived from an EMBL/GenBank/DDBJ whole genome shotgun (WGS) entry which is preliminary data.</text>
</comment>
<dbReference type="Proteomes" id="UP000253420">
    <property type="component" value="Unassembled WGS sequence"/>
</dbReference>
<organism evidence="1 2">
    <name type="scientific">Phyllobacterium salinisoli</name>
    <dbReference type="NCBI Taxonomy" id="1899321"/>
    <lineage>
        <taxon>Bacteria</taxon>
        <taxon>Pseudomonadati</taxon>
        <taxon>Pseudomonadota</taxon>
        <taxon>Alphaproteobacteria</taxon>
        <taxon>Hyphomicrobiales</taxon>
        <taxon>Phyllobacteriaceae</taxon>
        <taxon>Phyllobacterium</taxon>
    </lineage>
</organism>
<keyword evidence="2" id="KW-1185">Reference proteome</keyword>
<evidence type="ECO:0000313" key="1">
    <source>
        <dbReference type="EMBL" id="RCS21636.1"/>
    </source>
</evidence>
<dbReference type="AlphaFoldDB" id="A0A368JWV3"/>
<reference evidence="1 2" key="1">
    <citation type="submission" date="2018-07" db="EMBL/GenBank/DDBJ databases">
        <title>The draft genome of Phyllobacterium salinisoli.</title>
        <authorList>
            <person name="Liu L."/>
            <person name="Li L."/>
            <person name="Zhang X."/>
            <person name="Liang L."/>
        </authorList>
    </citation>
    <scope>NUCLEOTIDE SEQUENCE [LARGE SCALE GENOMIC DNA]</scope>
    <source>
        <strain evidence="1 2">LLAN61</strain>
    </source>
</reference>
<dbReference type="EMBL" id="QOZG01000019">
    <property type="protein sequence ID" value="RCS21636.1"/>
    <property type="molecule type" value="Genomic_DNA"/>
</dbReference>
<name>A0A368JWV3_9HYPH</name>
<protein>
    <submittedName>
        <fullName evidence="1">Uncharacterized protein</fullName>
    </submittedName>
</protein>
<accession>A0A368JWV3</accession>